<evidence type="ECO:0008006" key="3">
    <source>
        <dbReference type="Google" id="ProtNLM"/>
    </source>
</evidence>
<dbReference type="KEGG" id="cts:Ctha_0104"/>
<gene>
    <name evidence="1" type="ordered locus">Ctha_0104</name>
</gene>
<organism evidence="1 2">
    <name type="scientific">Chloroherpeton thalassium (strain ATCC 35110 / GB-78)</name>
    <dbReference type="NCBI Taxonomy" id="517418"/>
    <lineage>
        <taxon>Bacteria</taxon>
        <taxon>Pseudomonadati</taxon>
        <taxon>Chlorobiota</taxon>
        <taxon>Chlorobiia</taxon>
        <taxon>Chlorobiales</taxon>
        <taxon>Chloroherpetonaceae</taxon>
        <taxon>Chloroherpeton</taxon>
    </lineage>
</organism>
<proteinExistence type="predicted"/>
<dbReference type="Proteomes" id="UP000001208">
    <property type="component" value="Chromosome"/>
</dbReference>
<dbReference type="eggNOG" id="COG4191">
    <property type="taxonomic scope" value="Bacteria"/>
</dbReference>
<sequence>MNGNMTNQPDSESKQQPLQINIQLDPDTAQGIYSNIAVINHSPSEFILDFTRLFPGMQSAKVHARIVMTPQHAKMLAKALEQNIAKYESDNGAIKVDEASHSEQMGFHIARNLQQK</sequence>
<accession>B3QSI4</accession>
<reference evidence="1 2" key="1">
    <citation type="submission" date="2008-06" db="EMBL/GenBank/DDBJ databases">
        <title>Complete sequence of Chloroherpeton thalassium ATCC 35110.</title>
        <authorList>
            <consortium name="US DOE Joint Genome Institute"/>
            <person name="Lucas S."/>
            <person name="Copeland A."/>
            <person name="Lapidus A."/>
            <person name="Glavina del Rio T."/>
            <person name="Dalin E."/>
            <person name="Tice H."/>
            <person name="Bruce D."/>
            <person name="Goodwin L."/>
            <person name="Pitluck S."/>
            <person name="Schmutz J."/>
            <person name="Larimer F."/>
            <person name="Land M."/>
            <person name="Hauser L."/>
            <person name="Kyrpides N."/>
            <person name="Mikhailova N."/>
            <person name="Liu Z."/>
            <person name="Li T."/>
            <person name="Zhao F."/>
            <person name="Overmann J."/>
            <person name="Bryant D.A."/>
            <person name="Richardson P."/>
        </authorList>
    </citation>
    <scope>NUCLEOTIDE SEQUENCE [LARGE SCALE GENOMIC DNA]</scope>
    <source>
        <strain evidence="2">ATCC 35110 / GB-78</strain>
    </source>
</reference>
<evidence type="ECO:0000313" key="1">
    <source>
        <dbReference type="EMBL" id="ACF12575.1"/>
    </source>
</evidence>
<dbReference type="EMBL" id="CP001100">
    <property type="protein sequence ID" value="ACF12575.1"/>
    <property type="molecule type" value="Genomic_DNA"/>
</dbReference>
<protein>
    <recommendedName>
        <fullName evidence="3">DUF3467 domain-containing protein</fullName>
    </recommendedName>
</protein>
<name>B3QSI4_CHLT3</name>
<dbReference type="STRING" id="517418.Ctha_0104"/>
<dbReference type="HOGENOM" id="CLU_153689_1_0_10"/>
<evidence type="ECO:0000313" key="2">
    <source>
        <dbReference type="Proteomes" id="UP000001208"/>
    </source>
</evidence>
<keyword evidence="2" id="KW-1185">Reference proteome</keyword>
<dbReference type="AlphaFoldDB" id="B3QSI4"/>
<dbReference type="InterPro" id="IPR021857">
    <property type="entry name" value="DUF3467"/>
</dbReference>
<dbReference type="Pfam" id="PF11950">
    <property type="entry name" value="DUF3467"/>
    <property type="match status" value="1"/>
</dbReference>